<dbReference type="Pfam" id="PF14583">
    <property type="entry name" value="Pectate_lyase22"/>
    <property type="match status" value="1"/>
</dbReference>
<dbReference type="SUPFAM" id="SSF69304">
    <property type="entry name" value="Tricorn protease N-terminal domain"/>
    <property type="match status" value="1"/>
</dbReference>
<evidence type="ECO:0000256" key="2">
    <source>
        <dbReference type="SAM" id="SignalP"/>
    </source>
</evidence>
<protein>
    <submittedName>
        <fullName evidence="4">Oligogalacturonide lyase</fullName>
        <ecNumber evidence="4">4.2.2.6</ecNumber>
    </submittedName>
</protein>
<dbReference type="EMBL" id="JACHIO010000002">
    <property type="protein sequence ID" value="MBB5062303.1"/>
    <property type="molecule type" value="Genomic_DNA"/>
</dbReference>
<proteinExistence type="predicted"/>
<dbReference type="InterPro" id="IPR015943">
    <property type="entry name" value="WD40/YVTN_repeat-like_dom_sf"/>
</dbReference>
<feature type="domain" description="Oligogalacturonate lyase" evidence="3">
    <location>
        <begin position="226"/>
        <end position="439"/>
    </location>
</feature>
<dbReference type="InterPro" id="IPR027946">
    <property type="entry name" value="Ogl_dom"/>
</dbReference>
<dbReference type="SUPFAM" id="SSF82171">
    <property type="entry name" value="DPP6 N-terminal domain-like"/>
    <property type="match status" value="1"/>
</dbReference>
<accession>A0A7W7ZLW8</accession>
<evidence type="ECO:0000313" key="5">
    <source>
        <dbReference type="Proteomes" id="UP000584867"/>
    </source>
</evidence>
<dbReference type="RefSeq" id="WP_184252788.1">
    <property type="nucleotide sequence ID" value="NZ_JACHIO010000002.1"/>
</dbReference>
<feature type="chain" id="PRO_5031122374" evidence="2">
    <location>
        <begin position="23"/>
        <end position="469"/>
    </location>
</feature>
<dbReference type="AlphaFoldDB" id="A0A7W7ZLW8"/>
<gene>
    <name evidence="4" type="ORF">HDF15_000630</name>
</gene>
<keyword evidence="2" id="KW-0732">Signal</keyword>
<name>A0A7W7ZLW8_9BACT</name>
<keyword evidence="4" id="KW-0456">Lyase</keyword>
<sequence length="469" mass="52235">MKSLFHSLTIGGLVLSPLLSLAQSPPRSWVDKDTGHRIWRLSDEPNSGGFYFNVNAYTPDSKQMIYTAPDGVHVLDLSTRKTRLLLPNPAGESRAAGTPHPVVVGHKTNSLFYTVSSPDKSITTVYKIDTNTGTIRKLTDLPPHTSISTVNADETLAAGTYIEGDATGKEYGSNAPPKSGKTDTPAAQGPHYQPTNKGEMMRLRLAARLPLVLFTVRLEPGPNGEKPGTMKTLLHSTDWVNHLLFSPTDPELLMYCHEGAWEKVDRIWMIHTDGTQNTLIHKRTMLMEIAGHEFWGLDGETIWYDWQYPRGEVFYLAGYNLKTHERTAYNMPRNDWSIHFNLTKDLDLFTGDGGDPGHVAKAPDDEWIELFHPELLKISDGALSGPDFFHPGVFHSEHLVNMAHHNYREEPNVRFSPDKSLVIFTSNLFGPSYVFGVEVQKAVNPPAADIQSTTELGRKFKPEAPPSGK</sequence>
<evidence type="ECO:0000259" key="3">
    <source>
        <dbReference type="Pfam" id="PF14583"/>
    </source>
</evidence>
<dbReference type="GO" id="GO:0045490">
    <property type="term" value="P:pectin catabolic process"/>
    <property type="evidence" value="ECO:0007669"/>
    <property type="project" value="InterPro"/>
</dbReference>
<dbReference type="Proteomes" id="UP000584867">
    <property type="component" value="Unassembled WGS sequence"/>
</dbReference>
<evidence type="ECO:0000256" key="1">
    <source>
        <dbReference type="SAM" id="MobiDB-lite"/>
    </source>
</evidence>
<dbReference type="Gene3D" id="2.130.10.10">
    <property type="entry name" value="YVTN repeat-like/Quinoprotein amine dehydrogenase"/>
    <property type="match status" value="1"/>
</dbReference>
<dbReference type="GO" id="GO:0047487">
    <property type="term" value="F:oligogalacturonide lyase activity"/>
    <property type="evidence" value="ECO:0007669"/>
    <property type="project" value="UniProtKB-EC"/>
</dbReference>
<comment type="caution">
    <text evidence="4">The sequence shown here is derived from an EMBL/GenBank/DDBJ whole genome shotgun (WGS) entry which is preliminary data.</text>
</comment>
<dbReference type="EC" id="4.2.2.6" evidence="4"/>
<reference evidence="4 5" key="1">
    <citation type="submission" date="2020-08" db="EMBL/GenBank/DDBJ databases">
        <title>Genomic Encyclopedia of Type Strains, Phase IV (KMG-V): Genome sequencing to study the core and pangenomes of soil and plant-associated prokaryotes.</title>
        <authorList>
            <person name="Whitman W."/>
        </authorList>
    </citation>
    <scope>NUCLEOTIDE SEQUENCE [LARGE SCALE GENOMIC DNA]</scope>
    <source>
        <strain evidence="4 5">X5P3</strain>
    </source>
</reference>
<organism evidence="4 5">
    <name type="scientific">Granulicella mallensis</name>
    <dbReference type="NCBI Taxonomy" id="940614"/>
    <lineage>
        <taxon>Bacteria</taxon>
        <taxon>Pseudomonadati</taxon>
        <taxon>Acidobacteriota</taxon>
        <taxon>Terriglobia</taxon>
        <taxon>Terriglobales</taxon>
        <taxon>Acidobacteriaceae</taxon>
        <taxon>Granulicella</taxon>
    </lineage>
</organism>
<feature type="signal peptide" evidence="2">
    <location>
        <begin position="1"/>
        <end position="22"/>
    </location>
</feature>
<feature type="region of interest" description="Disordered" evidence="1">
    <location>
        <begin position="165"/>
        <end position="197"/>
    </location>
</feature>
<evidence type="ECO:0000313" key="4">
    <source>
        <dbReference type="EMBL" id="MBB5062303.1"/>
    </source>
</evidence>